<dbReference type="InParanoid" id="A0A6I8V550"/>
<name>A0A6I8V550_DROPS</name>
<protein>
    <submittedName>
        <fullName evidence="3">Uncharacterized protein</fullName>
    </submittedName>
</protein>
<evidence type="ECO:0000313" key="3">
    <source>
        <dbReference type="RefSeq" id="XP_002138895.2"/>
    </source>
</evidence>
<reference evidence="2" key="1">
    <citation type="submission" date="2024-06" db="UniProtKB">
        <authorList>
            <consortium name="RefSeq"/>
        </authorList>
    </citation>
    <scope>NUCLEOTIDE SEQUENCE [LARGE SCALE GENOMIC DNA]</scope>
    <source>
        <strain evidence="2">MV2-25</strain>
    </source>
</reference>
<evidence type="ECO:0000313" key="2">
    <source>
        <dbReference type="Proteomes" id="UP000001819"/>
    </source>
</evidence>
<sequence length="140" mass="14127">MSSDESPAGGDGGDGAGTGSAKGTTTAGAALMMASPWLTVAAATAYTTTAMWAKLREMGIFKSLRGRKSAAAAAAAAADDKDAAAAGNAAGDASQTNDEVLKLFQDGTAIDGLLLQDEELQEREEGLGPDRLLEMSPIDF</sequence>
<dbReference type="RefSeq" id="XP_002138895.2">
    <property type="nucleotide sequence ID" value="XM_002138859.3"/>
</dbReference>
<gene>
    <name evidence="3" type="primary">LOC6898930</name>
</gene>
<dbReference type="Proteomes" id="UP000001819">
    <property type="component" value="Chromosome 3"/>
</dbReference>
<proteinExistence type="predicted"/>
<feature type="region of interest" description="Disordered" evidence="1">
    <location>
        <begin position="121"/>
        <end position="140"/>
    </location>
</feature>
<reference evidence="3" key="2">
    <citation type="submission" date="2025-08" db="UniProtKB">
        <authorList>
            <consortium name="RefSeq"/>
        </authorList>
    </citation>
    <scope>IDENTIFICATION</scope>
    <source>
        <strain evidence="3">MV-25-SWS-2005</strain>
        <tissue evidence="3">Whole body</tissue>
    </source>
</reference>
<feature type="region of interest" description="Disordered" evidence="1">
    <location>
        <begin position="1"/>
        <end position="23"/>
    </location>
</feature>
<dbReference type="KEGG" id="dpo:6898930"/>
<dbReference type="AlphaFoldDB" id="A0A6I8V550"/>
<feature type="compositionally biased region" description="Basic and acidic residues" evidence="1">
    <location>
        <begin position="123"/>
        <end position="133"/>
    </location>
</feature>
<feature type="compositionally biased region" description="Gly residues" evidence="1">
    <location>
        <begin position="9"/>
        <end position="20"/>
    </location>
</feature>
<accession>A0A6I8V550</accession>
<evidence type="ECO:0000256" key="1">
    <source>
        <dbReference type="SAM" id="MobiDB-lite"/>
    </source>
</evidence>
<organism evidence="2 3">
    <name type="scientific">Drosophila pseudoobscura pseudoobscura</name>
    <name type="common">Fruit fly</name>
    <dbReference type="NCBI Taxonomy" id="46245"/>
    <lineage>
        <taxon>Eukaryota</taxon>
        <taxon>Metazoa</taxon>
        <taxon>Ecdysozoa</taxon>
        <taxon>Arthropoda</taxon>
        <taxon>Hexapoda</taxon>
        <taxon>Insecta</taxon>
        <taxon>Pterygota</taxon>
        <taxon>Neoptera</taxon>
        <taxon>Endopterygota</taxon>
        <taxon>Diptera</taxon>
        <taxon>Brachycera</taxon>
        <taxon>Muscomorpha</taxon>
        <taxon>Ephydroidea</taxon>
        <taxon>Drosophilidae</taxon>
        <taxon>Drosophila</taxon>
        <taxon>Sophophora</taxon>
    </lineage>
</organism>
<keyword evidence="2" id="KW-1185">Reference proteome</keyword>